<keyword evidence="1" id="KW-1133">Transmembrane helix</keyword>
<feature type="transmembrane region" description="Helical" evidence="1">
    <location>
        <begin position="45"/>
        <end position="66"/>
    </location>
</feature>
<proteinExistence type="predicted"/>
<dbReference type="EMBL" id="RXOF01000003">
    <property type="protein sequence ID" value="RTQ51725.1"/>
    <property type="molecule type" value="Genomic_DNA"/>
</dbReference>
<organism evidence="2 3">
    <name type="scientific">Hymenobacter gummosus</name>
    <dbReference type="NCBI Taxonomy" id="1776032"/>
    <lineage>
        <taxon>Bacteria</taxon>
        <taxon>Pseudomonadati</taxon>
        <taxon>Bacteroidota</taxon>
        <taxon>Cytophagia</taxon>
        <taxon>Cytophagales</taxon>
        <taxon>Hymenobacteraceae</taxon>
        <taxon>Hymenobacter</taxon>
    </lineage>
</organism>
<dbReference type="AlphaFoldDB" id="A0A431U5T5"/>
<keyword evidence="3" id="KW-1185">Reference proteome</keyword>
<feature type="transmembrane region" description="Helical" evidence="1">
    <location>
        <begin position="73"/>
        <end position="96"/>
    </location>
</feature>
<reference evidence="2 3" key="1">
    <citation type="submission" date="2018-12" db="EMBL/GenBank/DDBJ databases">
        <title>Hymenobacter gummosus sp. nov., isolated from a spring.</title>
        <authorList>
            <person name="Nie L."/>
        </authorList>
    </citation>
    <scope>NUCLEOTIDE SEQUENCE [LARGE SCALE GENOMIC DNA]</scope>
    <source>
        <strain evidence="2 3">KCTC 52166</strain>
    </source>
</reference>
<protein>
    <submittedName>
        <fullName evidence="2">Uncharacterized protein</fullName>
    </submittedName>
</protein>
<gene>
    <name evidence="2" type="ORF">EJV47_07995</name>
</gene>
<name>A0A431U5T5_9BACT</name>
<keyword evidence="1" id="KW-0472">Membrane</keyword>
<dbReference type="RefSeq" id="WP_126692617.1">
    <property type="nucleotide sequence ID" value="NZ_RXOF01000003.1"/>
</dbReference>
<comment type="caution">
    <text evidence="2">The sequence shown here is derived from an EMBL/GenBank/DDBJ whole genome shotgun (WGS) entry which is preliminary data.</text>
</comment>
<evidence type="ECO:0000313" key="3">
    <source>
        <dbReference type="Proteomes" id="UP000282184"/>
    </source>
</evidence>
<sequence length="100" mass="10999">MQPPLPPPQPPPTPPSRMGWVLLAHLGLVLLLHLVRQLVNDDVGIFPMLFLLAFGDLLAFFVLLFSGRWRLGLGFLLAGLLVFLIGFGDCATHLHLGPMH</sequence>
<keyword evidence="1" id="KW-0812">Transmembrane</keyword>
<accession>A0A431U5T5</accession>
<evidence type="ECO:0000256" key="1">
    <source>
        <dbReference type="SAM" id="Phobius"/>
    </source>
</evidence>
<dbReference type="Proteomes" id="UP000282184">
    <property type="component" value="Unassembled WGS sequence"/>
</dbReference>
<evidence type="ECO:0000313" key="2">
    <source>
        <dbReference type="EMBL" id="RTQ51725.1"/>
    </source>
</evidence>